<keyword evidence="1" id="KW-0812">Transmembrane</keyword>
<evidence type="ECO:0000313" key="2">
    <source>
        <dbReference type="EMBL" id="QHU09577.1"/>
    </source>
</evidence>
<keyword evidence="1" id="KW-1133">Transmembrane helix</keyword>
<protein>
    <recommendedName>
        <fullName evidence="3">LamG-like jellyroll fold domain-containing protein</fullName>
    </recommendedName>
</protein>
<sequence length="288" mass="31809">MGGSYSSSYGSSYGSGYGTSGPGAQAISSIITLLIVASTILLLQFIYYIINSKSLNFVTLLDKSVSSDSNMIVIPQDPNQKDAVPIGISVNERTGIEFAYSFFLFVNSSTFTGEDKLKHVFHKGFIQPWPLMGPAVFMLGTTNTMRVVMNTQTNPFTYVDITNIPVQKWVHVVLNCYKSGLDVYINGNLATRLPLKGTIPYQNFQNIVIFSQSTRMLRKSLIDSLPFDVLFGGAISGQLSALKYARYALSINEINSLMGQGPSKNVYTASMQLPPYNGDNWWVDQHTR</sequence>
<name>A0A6C0JYU8_9ZZZZ</name>
<reference evidence="2" key="1">
    <citation type="journal article" date="2020" name="Nature">
        <title>Giant virus diversity and host interactions through global metagenomics.</title>
        <authorList>
            <person name="Schulz F."/>
            <person name="Roux S."/>
            <person name="Paez-Espino D."/>
            <person name="Jungbluth S."/>
            <person name="Walsh D.A."/>
            <person name="Denef V.J."/>
            <person name="McMahon K.D."/>
            <person name="Konstantinidis K.T."/>
            <person name="Eloe-Fadrosh E.A."/>
            <person name="Kyrpides N.C."/>
            <person name="Woyke T."/>
        </authorList>
    </citation>
    <scope>NUCLEOTIDE SEQUENCE</scope>
    <source>
        <strain evidence="2">GVMAG-S-1101164-105</strain>
    </source>
</reference>
<dbReference type="Gene3D" id="2.60.120.200">
    <property type="match status" value="1"/>
</dbReference>
<dbReference type="InterPro" id="IPR013320">
    <property type="entry name" value="ConA-like_dom_sf"/>
</dbReference>
<evidence type="ECO:0008006" key="3">
    <source>
        <dbReference type="Google" id="ProtNLM"/>
    </source>
</evidence>
<dbReference type="EMBL" id="MN740739">
    <property type="protein sequence ID" value="QHU09577.1"/>
    <property type="molecule type" value="Genomic_DNA"/>
</dbReference>
<keyword evidence="1" id="KW-0472">Membrane</keyword>
<proteinExistence type="predicted"/>
<dbReference type="AlphaFoldDB" id="A0A6C0JYU8"/>
<evidence type="ECO:0000256" key="1">
    <source>
        <dbReference type="SAM" id="Phobius"/>
    </source>
</evidence>
<dbReference type="SUPFAM" id="SSF49899">
    <property type="entry name" value="Concanavalin A-like lectins/glucanases"/>
    <property type="match status" value="1"/>
</dbReference>
<feature type="transmembrane region" description="Helical" evidence="1">
    <location>
        <begin position="26"/>
        <end position="50"/>
    </location>
</feature>
<accession>A0A6C0JYU8</accession>
<organism evidence="2">
    <name type="scientific">viral metagenome</name>
    <dbReference type="NCBI Taxonomy" id="1070528"/>
    <lineage>
        <taxon>unclassified sequences</taxon>
        <taxon>metagenomes</taxon>
        <taxon>organismal metagenomes</taxon>
    </lineage>
</organism>